<name>A0A437P9P0_9ACTN</name>
<dbReference type="Proteomes" id="UP000283128">
    <property type="component" value="Unassembled WGS sequence"/>
</dbReference>
<proteinExistence type="predicted"/>
<evidence type="ECO:0000259" key="1">
    <source>
        <dbReference type="Pfam" id="PF01266"/>
    </source>
</evidence>
<dbReference type="RefSeq" id="WP_127831671.1">
    <property type="nucleotide sequence ID" value="NZ_RZYA01000019.1"/>
</dbReference>
<evidence type="ECO:0000313" key="2">
    <source>
        <dbReference type="EMBL" id="RVU18921.1"/>
    </source>
</evidence>
<dbReference type="Gene3D" id="3.50.50.60">
    <property type="entry name" value="FAD/NAD(P)-binding domain"/>
    <property type="match status" value="1"/>
</dbReference>
<dbReference type="Pfam" id="PF01266">
    <property type="entry name" value="DAO"/>
    <property type="match status" value="1"/>
</dbReference>
<dbReference type="Gene3D" id="3.30.9.10">
    <property type="entry name" value="D-Amino Acid Oxidase, subunit A, domain 2"/>
    <property type="match status" value="1"/>
</dbReference>
<dbReference type="InterPro" id="IPR036188">
    <property type="entry name" value="FAD/NAD-bd_sf"/>
</dbReference>
<feature type="domain" description="FAD dependent oxidoreductase" evidence="1">
    <location>
        <begin position="36"/>
        <end position="402"/>
    </location>
</feature>
<sequence length="466" mass="50808">MSTASDTAYRDISLWHDTLPASWDPTPALPGDREFDVAVVGAGYTGLWTAYYLAKRDPGLRICVLEREVAGYGASGRNGGWCSAIFPTSARKIAASAGRPAAVAMQSAMNGTVAEIARVVREEGVDCDFAHGGYVSVARNAAQLARARSEVEHWREWGFGEDHMRMLSAGETGESGGRVRMNGALGGTYTPHCAALHPAKLVRGLADTVRAHGVTVYERTAVTEILPGRLRTEHGTVRADSIVVATEGYTPDLPGRHRSLVPMYSLMVATEPLPQSWWDERGLDSRETFSDKRHLRIYGQRTADGRIAFGGRGAPYHFASRISPTYDRDARVHAMLRSILGDLFPGLDGTRFTHAWGGNLGIPRDWYPSVRYDRGTGIGWAGGYVGDGVATANLAGRTLADLILKDDSDLTALPWVGRTSPRWEPEPLRWLGVNAVTALFAMADRTEARTGKPSRSARTFWRMLGH</sequence>
<dbReference type="PANTHER" id="PTHR13847">
    <property type="entry name" value="SARCOSINE DEHYDROGENASE-RELATED"/>
    <property type="match status" value="1"/>
</dbReference>
<reference evidence="2 3" key="1">
    <citation type="submission" date="2019-01" db="EMBL/GenBank/DDBJ databases">
        <title>Genome sequences of Streptomyces and Rhizobium isolates collected from root and soil.</title>
        <authorList>
            <person name="Chhettri S."/>
            <person name="Sevigny J.L."/>
            <person name="Sen A."/>
            <person name="Ennis N."/>
            <person name="Tisa L."/>
        </authorList>
    </citation>
    <scope>NUCLEOTIDE SEQUENCE [LARGE SCALE GENOMIC DNA]</scope>
    <source>
        <strain evidence="2 3">San01</strain>
    </source>
</reference>
<evidence type="ECO:0000313" key="3">
    <source>
        <dbReference type="Proteomes" id="UP000283128"/>
    </source>
</evidence>
<dbReference type="PANTHER" id="PTHR13847:SF285">
    <property type="entry name" value="FAD DEPENDENT OXIDOREDUCTASE DOMAIN-CONTAINING PROTEIN"/>
    <property type="match status" value="1"/>
</dbReference>
<keyword evidence="3" id="KW-1185">Reference proteome</keyword>
<dbReference type="SUPFAM" id="SSF51905">
    <property type="entry name" value="FAD/NAD(P)-binding domain"/>
    <property type="match status" value="1"/>
</dbReference>
<accession>A0A437P9P0</accession>
<organism evidence="2 3">
    <name type="scientific">Streptomyces antnestii</name>
    <dbReference type="NCBI Taxonomy" id="2494256"/>
    <lineage>
        <taxon>Bacteria</taxon>
        <taxon>Bacillati</taxon>
        <taxon>Actinomycetota</taxon>
        <taxon>Actinomycetes</taxon>
        <taxon>Kitasatosporales</taxon>
        <taxon>Streptomycetaceae</taxon>
        <taxon>Streptomyces</taxon>
    </lineage>
</organism>
<dbReference type="InterPro" id="IPR006076">
    <property type="entry name" value="FAD-dep_OxRdtase"/>
</dbReference>
<gene>
    <name evidence="2" type="ORF">EOT10_30935</name>
</gene>
<dbReference type="GO" id="GO:0005737">
    <property type="term" value="C:cytoplasm"/>
    <property type="evidence" value="ECO:0007669"/>
    <property type="project" value="TreeGrafter"/>
</dbReference>
<comment type="caution">
    <text evidence="2">The sequence shown here is derived from an EMBL/GenBank/DDBJ whole genome shotgun (WGS) entry which is preliminary data.</text>
</comment>
<dbReference type="OrthoDB" id="9805852at2"/>
<protein>
    <submittedName>
        <fullName evidence="2">FAD-dependent oxidoreductase</fullName>
    </submittedName>
</protein>
<dbReference type="EMBL" id="RZYA01000019">
    <property type="protein sequence ID" value="RVU18921.1"/>
    <property type="molecule type" value="Genomic_DNA"/>
</dbReference>
<dbReference type="AlphaFoldDB" id="A0A437P9P0"/>